<organism evidence="1 2">
    <name type="scientific">Pedobacter ginsengisoli</name>
    <dbReference type="NCBI Taxonomy" id="363852"/>
    <lineage>
        <taxon>Bacteria</taxon>
        <taxon>Pseudomonadati</taxon>
        <taxon>Bacteroidota</taxon>
        <taxon>Sphingobacteriia</taxon>
        <taxon>Sphingobacteriales</taxon>
        <taxon>Sphingobacteriaceae</taxon>
        <taxon>Pedobacter</taxon>
    </lineage>
</organism>
<accession>A0A2D1U9Z7</accession>
<dbReference type="AlphaFoldDB" id="A0A2D1U9Z7"/>
<evidence type="ECO:0000313" key="2">
    <source>
        <dbReference type="Proteomes" id="UP000223749"/>
    </source>
</evidence>
<dbReference type="Proteomes" id="UP000223749">
    <property type="component" value="Chromosome"/>
</dbReference>
<name>A0A2D1U9Z7_9SPHI</name>
<evidence type="ECO:0000313" key="1">
    <source>
        <dbReference type="EMBL" id="ATP58416.1"/>
    </source>
</evidence>
<protein>
    <submittedName>
        <fullName evidence="1">Uncharacterized protein</fullName>
    </submittedName>
</protein>
<proteinExistence type="predicted"/>
<dbReference type="KEGG" id="pgs:CPT03_19085"/>
<reference evidence="1 2" key="1">
    <citation type="submission" date="2017-10" db="EMBL/GenBank/DDBJ databases">
        <title>Whole genome of Pedobacter ginsengisoli T01R-27 isolated from tomato rhizosphere.</title>
        <authorList>
            <person name="Weon H.-Y."/>
            <person name="Lee S.A."/>
            <person name="Sang M.K."/>
            <person name="Song J."/>
        </authorList>
    </citation>
    <scope>NUCLEOTIDE SEQUENCE [LARGE SCALE GENOMIC DNA]</scope>
    <source>
        <strain evidence="1 2">T01R-27</strain>
    </source>
</reference>
<keyword evidence="2" id="KW-1185">Reference proteome</keyword>
<dbReference type="EMBL" id="CP024091">
    <property type="protein sequence ID" value="ATP58416.1"/>
    <property type="molecule type" value="Genomic_DNA"/>
</dbReference>
<dbReference type="RefSeq" id="WP_099440318.1">
    <property type="nucleotide sequence ID" value="NZ_CP024091.1"/>
</dbReference>
<gene>
    <name evidence="1" type="ORF">CPT03_19085</name>
</gene>
<sequence length="65" mass="7337">MTEHEVLTKIREAKKALEEYNSNLAANKGWWYTDIQKELPDLIQKSHVLNASGSVCTCCNGSGRR</sequence>